<dbReference type="EMBL" id="JBIMZQ010000050">
    <property type="protein sequence ID" value="KAL3658871.1"/>
    <property type="molecule type" value="Genomic_DNA"/>
</dbReference>
<keyword evidence="3" id="KW-1185">Reference proteome</keyword>
<comment type="caution">
    <text evidence="2">The sequence shown here is derived from an EMBL/GenBank/DDBJ whole genome shotgun (WGS) entry which is preliminary data.</text>
</comment>
<organism evidence="2 3">
    <name type="scientific">Phytophthora oleae</name>
    <dbReference type="NCBI Taxonomy" id="2107226"/>
    <lineage>
        <taxon>Eukaryota</taxon>
        <taxon>Sar</taxon>
        <taxon>Stramenopiles</taxon>
        <taxon>Oomycota</taxon>
        <taxon>Peronosporomycetes</taxon>
        <taxon>Peronosporales</taxon>
        <taxon>Peronosporaceae</taxon>
        <taxon>Phytophthora</taxon>
    </lineage>
</organism>
<protein>
    <submittedName>
        <fullName evidence="2">Source PGD</fullName>
    </submittedName>
</protein>
<evidence type="ECO:0000313" key="2">
    <source>
        <dbReference type="EMBL" id="KAL3658871.1"/>
    </source>
</evidence>
<sequence length="207" mass="23298">MLLGDSDGNRYTPIKIFKVKPSKDSAIQQENDSSRYGFGVRNWKDVRNIRAETELEVFGNSKGWWNEKLSIAFLKFHFASRVPQDYVLLLWDDFSGHWTASVRKYAAEINVVLLKVPPHATPVSQPADVAWNFPLKARLQRCWHEDMKGQLEASKGNGKRVKLKRPNRATICGGCGVRGTDCRATPSQMASRPAVYFLAKTASTALV</sequence>
<dbReference type="AlphaFoldDB" id="A0ABD3EZV4"/>
<reference evidence="2 3" key="1">
    <citation type="submission" date="2024-09" db="EMBL/GenBank/DDBJ databases">
        <title>Genome sequencing and assembly of Phytophthora oleae, isolate VK10A, causative agent of rot of olive drupes.</title>
        <authorList>
            <person name="Conti Taguali S."/>
            <person name="Riolo M."/>
            <person name="La Spada F."/>
            <person name="Cacciola S.O."/>
            <person name="Dionisio G."/>
        </authorList>
    </citation>
    <scope>NUCLEOTIDE SEQUENCE [LARGE SCALE GENOMIC DNA]</scope>
    <source>
        <strain evidence="2 3">VK10A</strain>
    </source>
</reference>
<dbReference type="InterPro" id="IPR004875">
    <property type="entry name" value="DDE_SF_endonuclease_dom"/>
</dbReference>
<dbReference type="Pfam" id="PF03184">
    <property type="entry name" value="DDE_1"/>
    <property type="match status" value="1"/>
</dbReference>
<name>A0ABD3EZV4_9STRA</name>
<accession>A0ABD3EZV4</accession>
<evidence type="ECO:0000313" key="3">
    <source>
        <dbReference type="Proteomes" id="UP001632037"/>
    </source>
</evidence>
<dbReference type="Proteomes" id="UP001632037">
    <property type="component" value="Unassembled WGS sequence"/>
</dbReference>
<feature type="domain" description="DDE-1" evidence="1">
    <location>
        <begin position="52"/>
        <end position="163"/>
    </location>
</feature>
<evidence type="ECO:0000259" key="1">
    <source>
        <dbReference type="Pfam" id="PF03184"/>
    </source>
</evidence>
<proteinExistence type="predicted"/>
<gene>
    <name evidence="2" type="primary">SMIM13_7</name>
    <name evidence="2" type="ORF">V7S43_016014</name>
</gene>